<dbReference type="AlphaFoldDB" id="A0AAD7H1S5"/>
<reference evidence="1" key="1">
    <citation type="submission" date="2023-03" db="EMBL/GenBank/DDBJ databases">
        <title>Massive genome expansion in bonnet fungi (Mycena s.s.) driven by repeated elements and novel gene families across ecological guilds.</title>
        <authorList>
            <consortium name="Lawrence Berkeley National Laboratory"/>
            <person name="Harder C.B."/>
            <person name="Miyauchi S."/>
            <person name="Viragh M."/>
            <person name="Kuo A."/>
            <person name="Thoen E."/>
            <person name="Andreopoulos B."/>
            <person name="Lu D."/>
            <person name="Skrede I."/>
            <person name="Drula E."/>
            <person name="Henrissat B."/>
            <person name="Morin E."/>
            <person name="Kohler A."/>
            <person name="Barry K."/>
            <person name="LaButti K."/>
            <person name="Morin E."/>
            <person name="Salamov A."/>
            <person name="Lipzen A."/>
            <person name="Mereny Z."/>
            <person name="Hegedus B."/>
            <person name="Baldrian P."/>
            <person name="Stursova M."/>
            <person name="Weitz H."/>
            <person name="Taylor A."/>
            <person name="Grigoriev I.V."/>
            <person name="Nagy L.G."/>
            <person name="Martin F."/>
            <person name="Kauserud H."/>
        </authorList>
    </citation>
    <scope>NUCLEOTIDE SEQUENCE</scope>
    <source>
        <strain evidence="1">CBHHK182m</strain>
    </source>
</reference>
<comment type="caution">
    <text evidence="1">The sequence shown here is derived from an EMBL/GenBank/DDBJ whole genome shotgun (WGS) entry which is preliminary data.</text>
</comment>
<feature type="non-terminal residue" evidence="1">
    <location>
        <position position="184"/>
    </location>
</feature>
<evidence type="ECO:0000313" key="1">
    <source>
        <dbReference type="EMBL" id="KAJ7710319.1"/>
    </source>
</evidence>
<protein>
    <submittedName>
        <fullName evidence="1">Uncharacterized protein</fullName>
    </submittedName>
</protein>
<evidence type="ECO:0000313" key="2">
    <source>
        <dbReference type="Proteomes" id="UP001215598"/>
    </source>
</evidence>
<proteinExistence type="predicted"/>
<gene>
    <name evidence="1" type="ORF">B0H16DRAFT_1344163</name>
</gene>
<sequence>RAHMGAHILCKMRGVPQQLKKPLGDFLPCGFCGESGHTACNVYLQVKKKSATVETNCQLSLPIKYAWAERGSAATPCRNVPIVCGLCPSTLTAGNPSAAQPAQWRYNMEEHLASVHPEYASPRNPDAQQRLPHVVWTSMAMTEVEERALGIPDSKIPAPFARVAGPDERLMSRASSWVCNAERR</sequence>
<organism evidence="1 2">
    <name type="scientific">Mycena metata</name>
    <dbReference type="NCBI Taxonomy" id="1033252"/>
    <lineage>
        <taxon>Eukaryota</taxon>
        <taxon>Fungi</taxon>
        <taxon>Dikarya</taxon>
        <taxon>Basidiomycota</taxon>
        <taxon>Agaricomycotina</taxon>
        <taxon>Agaricomycetes</taxon>
        <taxon>Agaricomycetidae</taxon>
        <taxon>Agaricales</taxon>
        <taxon>Marasmiineae</taxon>
        <taxon>Mycenaceae</taxon>
        <taxon>Mycena</taxon>
    </lineage>
</organism>
<keyword evidence="2" id="KW-1185">Reference proteome</keyword>
<name>A0AAD7H1S5_9AGAR</name>
<dbReference type="Proteomes" id="UP001215598">
    <property type="component" value="Unassembled WGS sequence"/>
</dbReference>
<accession>A0AAD7H1S5</accession>
<dbReference type="EMBL" id="JARKIB010000408">
    <property type="protein sequence ID" value="KAJ7710319.1"/>
    <property type="molecule type" value="Genomic_DNA"/>
</dbReference>